<dbReference type="Pfam" id="PF12727">
    <property type="entry name" value="PBP_like"/>
    <property type="match status" value="1"/>
</dbReference>
<keyword evidence="4" id="KW-1185">Reference proteome</keyword>
<dbReference type="Pfam" id="PF12728">
    <property type="entry name" value="HTH_17"/>
    <property type="match status" value="1"/>
</dbReference>
<dbReference type="Gene3D" id="3.40.190.10">
    <property type="entry name" value="Periplasmic binding protein-like II"/>
    <property type="match status" value="1"/>
</dbReference>
<dbReference type="PANTHER" id="PTHR38431">
    <property type="entry name" value="BLL2305 PROTEIN"/>
    <property type="match status" value="1"/>
</dbReference>
<dbReference type="SUPFAM" id="SSF46955">
    <property type="entry name" value="Putative DNA-binding domain"/>
    <property type="match status" value="1"/>
</dbReference>
<comment type="caution">
    <text evidence="3">The sequence shown here is derived from an EMBL/GenBank/DDBJ whole genome shotgun (WGS) entry which is preliminary data.</text>
</comment>
<evidence type="ECO:0000259" key="2">
    <source>
        <dbReference type="Pfam" id="PF12728"/>
    </source>
</evidence>
<dbReference type="RefSeq" id="WP_142898229.1">
    <property type="nucleotide sequence ID" value="NZ_ML660058.1"/>
</dbReference>
<evidence type="ECO:0000259" key="1">
    <source>
        <dbReference type="Pfam" id="PF12727"/>
    </source>
</evidence>
<gene>
    <name evidence="3" type="ORF">FKG95_20300</name>
</gene>
<feature type="domain" description="PBP" evidence="1">
    <location>
        <begin position="93"/>
        <end position="274"/>
    </location>
</feature>
<dbReference type="NCBIfam" id="TIGR01764">
    <property type="entry name" value="excise"/>
    <property type="match status" value="1"/>
</dbReference>
<dbReference type="Proteomes" id="UP000315252">
    <property type="component" value="Unassembled WGS sequence"/>
</dbReference>
<name>A0A545TL14_9PROT</name>
<feature type="domain" description="Helix-turn-helix" evidence="2">
    <location>
        <begin position="10"/>
        <end position="56"/>
    </location>
</feature>
<dbReference type="InterPro" id="IPR010093">
    <property type="entry name" value="SinI_DNA-bd"/>
</dbReference>
<organism evidence="3 4">
    <name type="scientific">Denitrobaculum tricleocarpae</name>
    <dbReference type="NCBI Taxonomy" id="2591009"/>
    <lineage>
        <taxon>Bacteria</taxon>
        <taxon>Pseudomonadati</taxon>
        <taxon>Pseudomonadota</taxon>
        <taxon>Alphaproteobacteria</taxon>
        <taxon>Rhodospirillales</taxon>
        <taxon>Rhodospirillaceae</taxon>
        <taxon>Denitrobaculum</taxon>
    </lineage>
</organism>
<evidence type="ECO:0000313" key="3">
    <source>
        <dbReference type="EMBL" id="TQV77886.1"/>
    </source>
</evidence>
<dbReference type="InterPro" id="IPR041657">
    <property type="entry name" value="HTH_17"/>
</dbReference>
<dbReference type="InterPro" id="IPR009061">
    <property type="entry name" value="DNA-bd_dom_put_sf"/>
</dbReference>
<dbReference type="EMBL" id="VHSH01000007">
    <property type="protein sequence ID" value="TQV77886.1"/>
    <property type="molecule type" value="Genomic_DNA"/>
</dbReference>
<dbReference type="InterPro" id="IPR024370">
    <property type="entry name" value="PBP_domain"/>
</dbReference>
<dbReference type="PANTHER" id="PTHR38431:SF1">
    <property type="entry name" value="BLL2305 PROTEIN"/>
    <property type="match status" value="1"/>
</dbReference>
<reference evidence="3 4" key="1">
    <citation type="submission" date="2019-06" db="EMBL/GenBank/DDBJ databases">
        <title>Whole genome sequence for Rhodospirillaceae sp. R148.</title>
        <authorList>
            <person name="Wang G."/>
        </authorList>
    </citation>
    <scope>NUCLEOTIDE SEQUENCE [LARGE SCALE GENOMIC DNA]</scope>
    <source>
        <strain evidence="3 4">R148</strain>
    </source>
</reference>
<proteinExistence type="predicted"/>
<evidence type="ECO:0000313" key="4">
    <source>
        <dbReference type="Proteomes" id="UP000315252"/>
    </source>
</evidence>
<dbReference type="AlphaFoldDB" id="A0A545TL14"/>
<protein>
    <submittedName>
        <fullName evidence="3">Helix-turn-helix domain-containing protein</fullName>
    </submittedName>
</protein>
<dbReference type="OrthoDB" id="9805928at2"/>
<dbReference type="SUPFAM" id="SSF53850">
    <property type="entry name" value="Periplasmic binding protein-like II"/>
    <property type="match status" value="1"/>
</dbReference>
<accession>A0A545TL14</accession>
<sequence length="302" mass="32843">MEVRSNTPEYLTTREVAELLRVKERKVYEMAAAEEIPCRRVTGKLLFPRAELEAWLIGDQTPAVGAPQQVTRRTPANVVAGSHDPLLDWAIRESGSGLATFFDGSLDGLTRVESGDALAAGLHVFEPDRDDWNIKHVSEALESAPIVLVEWAIRSQGLLLSRELEGTVRGIGDLRGKRLVRRQPAAGAGILLSYLLEEAGIAADEVSFAKDVARTETDAAVAVASGRADAAPGLEAMARQFGLAFVPTQKERFDLIVDRRAWFEPPFQALLEFCRGASFADKAAELGGYNLSGHGRVHWNGA</sequence>
<dbReference type="GO" id="GO:0003677">
    <property type="term" value="F:DNA binding"/>
    <property type="evidence" value="ECO:0007669"/>
    <property type="project" value="InterPro"/>
</dbReference>